<gene>
    <name evidence="1" type="ORF">MA16_Dca010920</name>
</gene>
<dbReference type="EMBL" id="KZ502422">
    <property type="protein sequence ID" value="PKU79692.1"/>
    <property type="molecule type" value="Genomic_DNA"/>
</dbReference>
<proteinExistence type="predicted"/>
<keyword evidence="2" id="KW-1185">Reference proteome</keyword>
<reference evidence="1 2" key="1">
    <citation type="journal article" date="2016" name="Sci. Rep.">
        <title>The Dendrobium catenatum Lindl. genome sequence provides insights into polysaccharide synthase, floral development and adaptive evolution.</title>
        <authorList>
            <person name="Zhang G.Q."/>
            <person name="Xu Q."/>
            <person name="Bian C."/>
            <person name="Tsai W.C."/>
            <person name="Yeh C.M."/>
            <person name="Liu K.W."/>
            <person name="Yoshida K."/>
            <person name="Zhang L.S."/>
            <person name="Chang S.B."/>
            <person name="Chen F."/>
            <person name="Shi Y."/>
            <person name="Su Y.Y."/>
            <person name="Zhang Y.Q."/>
            <person name="Chen L.J."/>
            <person name="Yin Y."/>
            <person name="Lin M."/>
            <person name="Huang H."/>
            <person name="Deng H."/>
            <person name="Wang Z.W."/>
            <person name="Zhu S.L."/>
            <person name="Zhao X."/>
            <person name="Deng C."/>
            <person name="Niu S.C."/>
            <person name="Huang J."/>
            <person name="Wang M."/>
            <person name="Liu G.H."/>
            <person name="Yang H.J."/>
            <person name="Xiao X.J."/>
            <person name="Hsiao Y.Y."/>
            <person name="Wu W.L."/>
            <person name="Chen Y.Y."/>
            <person name="Mitsuda N."/>
            <person name="Ohme-Takagi M."/>
            <person name="Luo Y.B."/>
            <person name="Van de Peer Y."/>
            <person name="Liu Z.J."/>
        </authorList>
    </citation>
    <scope>NUCLEOTIDE SEQUENCE [LARGE SCALE GENOMIC DNA]</scope>
    <source>
        <tissue evidence="1">The whole plant</tissue>
    </source>
</reference>
<evidence type="ECO:0000313" key="2">
    <source>
        <dbReference type="Proteomes" id="UP000233837"/>
    </source>
</evidence>
<accession>A0A2I0WVL0</accession>
<reference evidence="1 2" key="2">
    <citation type="journal article" date="2017" name="Nature">
        <title>The Apostasia genome and the evolution of orchids.</title>
        <authorList>
            <person name="Zhang G.Q."/>
            <person name="Liu K.W."/>
            <person name="Li Z."/>
            <person name="Lohaus R."/>
            <person name="Hsiao Y.Y."/>
            <person name="Niu S.C."/>
            <person name="Wang J.Y."/>
            <person name="Lin Y.C."/>
            <person name="Xu Q."/>
            <person name="Chen L.J."/>
            <person name="Yoshida K."/>
            <person name="Fujiwara S."/>
            <person name="Wang Z.W."/>
            <person name="Zhang Y.Q."/>
            <person name="Mitsuda N."/>
            <person name="Wang M."/>
            <person name="Liu G.H."/>
            <person name="Pecoraro L."/>
            <person name="Huang H.X."/>
            <person name="Xiao X.J."/>
            <person name="Lin M."/>
            <person name="Wu X.Y."/>
            <person name="Wu W.L."/>
            <person name="Chen Y.Y."/>
            <person name="Chang S.B."/>
            <person name="Sakamoto S."/>
            <person name="Ohme-Takagi M."/>
            <person name="Yagi M."/>
            <person name="Zeng S.J."/>
            <person name="Shen C.Y."/>
            <person name="Yeh C.M."/>
            <person name="Luo Y.B."/>
            <person name="Tsai W.C."/>
            <person name="Van de Peer Y."/>
            <person name="Liu Z.J."/>
        </authorList>
    </citation>
    <scope>NUCLEOTIDE SEQUENCE [LARGE SCALE GENOMIC DNA]</scope>
    <source>
        <tissue evidence="1">The whole plant</tissue>
    </source>
</reference>
<protein>
    <submittedName>
        <fullName evidence="1">Uncharacterized protein</fullName>
    </submittedName>
</protein>
<evidence type="ECO:0000313" key="1">
    <source>
        <dbReference type="EMBL" id="PKU79692.1"/>
    </source>
</evidence>
<dbReference type="Proteomes" id="UP000233837">
    <property type="component" value="Unassembled WGS sequence"/>
</dbReference>
<organism evidence="1 2">
    <name type="scientific">Dendrobium catenatum</name>
    <dbReference type="NCBI Taxonomy" id="906689"/>
    <lineage>
        <taxon>Eukaryota</taxon>
        <taxon>Viridiplantae</taxon>
        <taxon>Streptophyta</taxon>
        <taxon>Embryophyta</taxon>
        <taxon>Tracheophyta</taxon>
        <taxon>Spermatophyta</taxon>
        <taxon>Magnoliopsida</taxon>
        <taxon>Liliopsida</taxon>
        <taxon>Asparagales</taxon>
        <taxon>Orchidaceae</taxon>
        <taxon>Epidendroideae</taxon>
        <taxon>Malaxideae</taxon>
        <taxon>Dendrobiinae</taxon>
        <taxon>Dendrobium</taxon>
    </lineage>
</organism>
<name>A0A2I0WVL0_9ASPA</name>
<sequence>MERIVLAVRRVGSLTGSAVATKTSMEGRSDFAVGLDGDGDSNFCLRMERSVARLMGETLGS</sequence>
<dbReference type="AlphaFoldDB" id="A0A2I0WVL0"/>